<evidence type="ECO:0000256" key="10">
    <source>
        <dbReference type="RuleBase" id="RU363043"/>
    </source>
</evidence>
<keyword evidence="7 10" id="KW-0812">Transmembrane</keyword>
<evidence type="ECO:0000256" key="5">
    <source>
        <dbReference type="ARBA" id="ARBA00022475"/>
    </source>
</evidence>
<sequence length="291" mass="31781">MTLQTRYLRDRAVEGLIIFLTLLVIVPLFIIIVYVVVNGITALDWNFFTQELGSPSRAMQGRPTGLAHSIVGTIVIDLIALAMAIPFGIATGIMMSEYPEHPLSPITRLMTSTLNGMPAVLMGLLAFALVVKNTGGFSALAGSAALAFVMIPIIARSTESVLRITPWSLREVGLSLGLPRWKVIMSLVLPAARPGIVTGVLIAFARAAGEAAPLMLTSFGNNYFTLDVTRPMDTLPQRLYSLAISPYRQWHTMGWGAAIILMVFVITTFVIGRVVVMRMEDRMNRYNTPQS</sequence>
<feature type="transmembrane region" description="Helical" evidence="10">
    <location>
        <begin position="12"/>
        <end position="37"/>
    </location>
</feature>
<keyword evidence="5 10" id="KW-1003">Cell membrane</keyword>
<evidence type="ECO:0000256" key="6">
    <source>
        <dbReference type="ARBA" id="ARBA00022592"/>
    </source>
</evidence>
<evidence type="ECO:0000256" key="7">
    <source>
        <dbReference type="ARBA" id="ARBA00022692"/>
    </source>
</evidence>
<feature type="transmembrane region" description="Helical" evidence="10">
    <location>
        <begin position="137"/>
        <end position="155"/>
    </location>
</feature>
<accession>H9UGT9</accession>
<feature type="domain" description="ABC transmembrane type-1" evidence="11">
    <location>
        <begin position="70"/>
        <end position="271"/>
    </location>
</feature>
<dbReference type="STRING" id="889378.Spiaf_0632"/>
<keyword evidence="13" id="KW-1185">Reference proteome</keyword>
<evidence type="ECO:0000256" key="4">
    <source>
        <dbReference type="ARBA" id="ARBA00022448"/>
    </source>
</evidence>
<dbReference type="PANTHER" id="PTHR42922">
    <property type="entry name" value="PHOSPHATE TRANSPORT SYSTEM PERMEASE PROTEIN PSTA"/>
    <property type="match status" value="1"/>
</dbReference>
<keyword evidence="6" id="KW-0592">Phosphate transport</keyword>
<comment type="caution">
    <text evidence="10">Lacks conserved residue(s) required for the propagation of feature annotation.</text>
</comment>
<reference evidence="13" key="1">
    <citation type="journal article" date="2013" name="Stand. Genomic Sci.">
        <title>Complete genome sequence of the halophilic bacterium Spirochaeta africana type strain (Z-7692(T)) from the alkaline Lake Magadi in the East African Rift.</title>
        <authorList>
            <person name="Liolos K."/>
            <person name="Abt B."/>
            <person name="Scheuner C."/>
            <person name="Teshima H."/>
            <person name="Held B."/>
            <person name="Lapidus A."/>
            <person name="Nolan M."/>
            <person name="Lucas S."/>
            <person name="Deshpande S."/>
            <person name="Cheng J.F."/>
            <person name="Tapia R."/>
            <person name="Goodwin L.A."/>
            <person name="Pitluck S."/>
            <person name="Pagani I."/>
            <person name="Ivanova N."/>
            <person name="Mavromatis K."/>
            <person name="Mikhailova N."/>
            <person name="Huntemann M."/>
            <person name="Pati A."/>
            <person name="Chen A."/>
            <person name="Palaniappan K."/>
            <person name="Land M."/>
            <person name="Rohde M."/>
            <person name="Tindall B.J."/>
            <person name="Detter J.C."/>
            <person name="Goker M."/>
            <person name="Bristow J."/>
            <person name="Eisen J.A."/>
            <person name="Markowitz V."/>
            <person name="Hugenholtz P."/>
            <person name="Woyke T."/>
            <person name="Klenk H.P."/>
            <person name="Kyrpides N.C."/>
        </authorList>
    </citation>
    <scope>NUCLEOTIDE SEQUENCE</scope>
    <source>
        <strain evidence="13">ATCC 700263 / DSM 8902 / Z-7692</strain>
    </source>
</reference>
<evidence type="ECO:0000256" key="1">
    <source>
        <dbReference type="ARBA" id="ARBA00004651"/>
    </source>
</evidence>
<name>H9UGT9_SPIAZ</name>
<dbReference type="GO" id="GO:0035435">
    <property type="term" value="P:phosphate ion transmembrane transport"/>
    <property type="evidence" value="ECO:0007669"/>
    <property type="project" value="InterPro"/>
</dbReference>
<evidence type="ECO:0000313" key="12">
    <source>
        <dbReference type="EMBL" id="AFG36732.1"/>
    </source>
</evidence>
<proteinExistence type="inferred from homology"/>
<dbReference type="Gene3D" id="1.10.3720.10">
    <property type="entry name" value="MetI-like"/>
    <property type="match status" value="1"/>
</dbReference>
<dbReference type="AlphaFoldDB" id="H9UGT9"/>
<dbReference type="Pfam" id="PF00528">
    <property type="entry name" value="BPD_transp_1"/>
    <property type="match status" value="1"/>
</dbReference>
<dbReference type="PROSITE" id="PS50928">
    <property type="entry name" value="ABC_TM1"/>
    <property type="match status" value="1"/>
</dbReference>
<evidence type="ECO:0000256" key="9">
    <source>
        <dbReference type="ARBA" id="ARBA00023136"/>
    </source>
</evidence>
<dbReference type="EMBL" id="CP003282">
    <property type="protein sequence ID" value="AFG36732.1"/>
    <property type="molecule type" value="Genomic_DNA"/>
</dbReference>
<dbReference type="NCBIfam" id="TIGR00974">
    <property type="entry name" value="3a0107s02c"/>
    <property type="match status" value="1"/>
</dbReference>
<protein>
    <recommendedName>
        <fullName evidence="3 10">Phosphate transport system permease protein PstA</fullName>
    </recommendedName>
</protein>
<gene>
    <name evidence="12" type="ordered locus">Spiaf_0632</name>
</gene>
<evidence type="ECO:0000256" key="8">
    <source>
        <dbReference type="ARBA" id="ARBA00022989"/>
    </source>
</evidence>
<dbReference type="KEGG" id="sfc:Spiaf_0632"/>
<keyword evidence="8 10" id="KW-1133">Transmembrane helix</keyword>
<dbReference type="RefSeq" id="WP_014454729.1">
    <property type="nucleotide sequence ID" value="NC_017098.1"/>
</dbReference>
<comment type="similarity">
    <text evidence="2 10">Belongs to the binding-protein-dependent transport system permease family. CysTW subfamily.</text>
</comment>
<evidence type="ECO:0000313" key="13">
    <source>
        <dbReference type="Proteomes" id="UP000007383"/>
    </source>
</evidence>
<dbReference type="InterPro" id="IPR000515">
    <property type="entry name" value="MetI-like"/>
</dbReference>
<feature type="transmembrane region" description="Helical" evidence="10">
    <location>
        <begin position="66"/>
        <end position="93"/>
    </location>
</feature>
<organism evidence="12 13">
    <name type="scientific">Spirochaeta africana (strain ATCC 700263 / DSM 8902 / Z-7692)</name>
    <dbReference type="NCBI Taxonomy" id="889378"/>
    <lineage>
        <taxon>Bacteria</taxon>
        <taxon>Pseudomonadati</taxon>
        <taxon>Spirochaetota</taxon>
        <taxon>Spirochaetia</taxon>
        <taxon>Spirochaetales</taxon>
        <taxon>Spirochaetaceae</taxon>
        <taxon>Spirochaeta</taxon>
    </lineage>
</organism>
<dbReference type="InterPro" id="IPR005672">
    <property type="entry name" value="Phosphate_PstA"/>
</dbReference>
<comment type="subcellular location">
    <subcellularLocation>
        <location evidence="1 10">Cell membrane</location>
        <topology evidence="1 10">Multi-pass membrane protein</topology>
    </subcellularLocation>
</comment>
<dbReference type="PATRIC" id="fig|889378.3.peg.643"/>
<dbReference type="InterPro" id="IPR035906">
    <property type="entry name" value="MetI-like_sf"/>
</dbReference>
<dbReference type="SUPFAM" id="SSF161098">
    <property type="entry name" value="MetI-like"/>
    <property type="match status" value="1"/>
</dbReference>
<dbReference type="eggNOG" id="COG0581">
    <property type="taxonomic scope" value="Bacteria"/>
</dbReference>
<dbReference type="HOGENOM" id="CLU_033621_2_0_12"/>
<dbReference type="Proteomes" id="UP000007383">
    <property type="component" value="Chromosome"/>
</dbReference>
<dbReference type="InterPro" id="IPR051408">
    <property type="entry name" value="Phosphate_transprt_permease"/>
</dbReference>
<evidence type="ECO:0000256" key="2">
    <source>
        <dbReference type="ARBA" id="ARBA00007069"/>
    </source>
</evidence>
<dbReference type="GO" id="GO:0005315">
    <property type="term" value="F:phosphate transmembrane transporter activity"/>
    <property type="evidence" value="ECO:0007669"/>
    <property type="project" value="InterPro"/>
</dbReference>
<feature type="transmembrane region" description="Helical" evidence="10">
    <location>
        <begin position="114"/>
        <end position="131"/>
    </location>
</feature>
<dbReference type="OrthoDB" id="9807065at2"/>
<dbReference type="CDD" id="cd06261">
    <property type="entry name" value="TM_PBP2"/>
    <property type="match status" value="1"/>
</dbReference>
<dbReference type="PANTHER" id="PTHR42922:SF1">
    <property type="entry name" value="PHOSPHATE TRANSPORT SYSTEM PERMEASE PROTEIN PSTA"/>
    <property type="match status" value="1"/>
</dbReference>
<keyword evidence="4" id="KW-0813">Transport</keyword>
<evidence type="ECO:0000256" key="3">
    <source>
        <dbReference type="ARBA" id="ARBA00016864"/>
    </source>
</evidence>
<keyword evidence="9 10" id="KW-0472">Membrane</keyword>
<dbReference type="GO" id="GO:0005886">
    <property type="term" value="C:plasma membrane"/>
    <property type="evidence" value="ECO:0007669"/>
    <property type="project" value="UniProtKB-SubCell"/>
</dbReference>
<evidence type="ECO:0000259" key="11">
    <source>
        <dbReference type="PROSITE" id="PS50928"/>
    </source>
</evidence>
<feature type="transmembrane region" description="Helical" evidence="10">
    <location>
        <begin position="255"/>
        <end position="276"/>
    </location>
</feature>